<reference evidence="1 2" key="1">
    <citation type="submission" date="2014-07" db="EMBL/GenBank/DDBJ databases">
        <title>Genome Sequence of Rhodococcus opacus Strain R7, a Biodegrader of Mono- and Polycyclic Aromatic Hydrocarbons.</title>
        <authorList>
            <person name="Di Gennaro P."/>
            <person name="Zampolli J."/>
            <person name="Presti I."/>
            <person name="Cappelletti M."/>
            <person name="D'Ursi P."/>
            <person name="Orro A."/>
            <person name="Mezzelani A."/>
            <person name="Milanesi L."/>
        </authorList>
    </citation>
    <scope>NUCLEOTIDE SEQUENCE [LARGE SCALE GENOMIC DNA]</scope>
    <source>
        <strain evidence="1 2">R7</strain>
        <plasmid evidence="1">pPDG2</plasmid>
    </source>
</reference>
<sequence>MLHRDAPLSVEGRRGLVQRCQTRPISHRAEAQEHPVVGDVDVVDGEAADQGRPLSVGQDE</sequence>
<evidence type="ECO:0000313" key="2">
    <source>
        <dbReference type="Proteomes" id="UP000028488"/>
    </source>
</evidence>
<dbReference type="AlphaFoldDB" id="A0A076F016"/>
<accession>A0A076F016</accession>
<organism evidence="1 2">
    <name type="scientific">Rhodococcus opacus</name>
    <name type="common">Nocardia opaca</name>
    <dbReference type="NCBI Taxonomy" id="37919"/>
    <lineage>
        <taxon>Bacteria</taxon>
        <taxon>Bacillati</taxon>
        <taxon>Actinomycetota</taxon>
        <taxon>Actinomycetes</taxon>
        <taxon>Mycobacteriales</taxon>
        <taxon>Nocardiaceae</taxon>
        <taxon>Rhodococcus</taxon>
    </lineage>
</organism>
<keyword evidence="1" id="KW-0614">Plasmid</keyword>
<dbReference type="Proteomes" id="UP000028488">
    <property type="component" value="Plasmid pPDG2"/>
</dbReference>
<protein>
    <submittedName>
        <fullName evidence="1">Uncharacterized protein</fullName>
    </submittedName>
</protein>
<name>A0A076F016_RHOOP</name>
<dbReference type="EMBL" id="CP008949">
    <property type="protein sequence ID" value="AII11023.1"/>
    <property type="molecule type" value="Genomic_DNA"/>
</dbReference>
<evidence type="ECO:0000313" key="1">
    <source>
        <dbReference type="EMBL" id="AII11023.1"/>
    </source>
</evidence>
<gene>
    <name evidence="1" type="ORF">EP51_43855</name>
</gene>
<proteinExistence type="predicted"/>
<geneLocation type="plasmid" evidence="1 2">
    <name>pPDG2</name>
</geneLocation>